<protein>
    <submittedName>
        <fullName evidence="5">S-adenosyl-L-methionine-dependent methyltransferase</fullName>
    </submittedName>
</protein>
<dbReference type="InterPro" id="IPR051052">
    <property type="entry name" value="Diverse_substrate_MTase"/>
</dbReference>
<reference evidence="5 6" key="1">
    <citation type="journal article" date="2015" name="Genome Biol. Evol.">
        <title>Phylogenomic analyses indicate that early fungi evolved digesting cell walls of algal ancestors of land plants.</title>
        <authorList>
            <person name="Chang Y."/>
            <person name="Wang S."/>
            <person name="Sekimoto S."/>
            <person name="Aerts A.L."/>
            <person name="Choi C."/>
            <person name="Clum A."/>
            <person name="LaButti K.M."/>
            <person name="Lindquist E.A."/>
            <person name="Yee Ngan C."/>
            <person name="Ohm R.A."/>
            <person name="Salamov A.A."/>
            <person name="Grigoriev I.V."/>
            <person name="Spatafora J.W."/>
            <person name="Berbee M.L."/>
        </authorList>
    </citation>
    <scope>NUCLEOTIDE SEQUENCE [LARGE SCALE GENOMIC DNA]</scope>
    <source>
        <strain evidence="5 6">NRRL 28638</strain>
    </source>
</reference>
<organism evidence="5 6">
    <name type="scientific">Conidiobolus coronatus (strain ATCC 28846 / CBS 209.66 / NRRL 28638)</name>
    <name type="common">Delacroixia coronata</name>
    <dbReference type="NCBI Taxonomy" id="796925"/>
    <lineage>
        <taxon>Eukaryota</taxon>
        <taxon>Fungi</taxon>
        <taxon>Fungi incertae sedis</taxon>
        <taxon>Zoopagomycota</taxon>
        <taxon>Entomophthoromycotina</taxon>
        <taxon>Entomophthoromycetes</taxon>
        <taxon>Entomophthorales</taxon>
        <taxon>Ancylistaceae</taxon>
        <taxon>Conidiobolus</taxon>
    </lineage>
</organism>
<dbReference type="Pfam" id="PF08241">
    <property type="entry name" value="Methyltransf_11"/>
    <property type="match status" value="1"/>
</dbReference>
<dbReference type="SUPFAM" id="SSF53335">
    <property type="entry name" value="S-adenosyl-L-methionine-dependent methyltransferases"/>
    <property type="match status" value="1"/>
</dbReference>
<evidence type="ECO:0000256" key="2">
    <source>
        <dbReference type="ARBA" id="ARBA00022603"/>
    </source>
</evidence>
<gene>
    <name evidence="5" type="ORF">CONCODRAFT_78674</name>
</gene>
<sequence>PTYEKPLFESVIAYHKRNGGEFGTALDLGTGTGQVASELVDYFDKVIGVDHSEVMIKTAIQHPKIEYKVGDCLNIPVPDASLDLLVIGEAIHYFPIPEFWAEVKRIVKPGGTLGFWGYTNNICVEYPVITDLIWEFTMETLGPYWDKGKENMDELLQSHVDNLPFENVEGRVFFAHPKIEYNSKVQSFTQNNQNFVTSSIPDSGFVKPIQSLGQLSNYLKTWHGYHKYLKNNPNSENPVDAFIKKAMDKTGLGLDSKVELEFPQIIVLSKVE</sequence>
<dbReference type="EMBL" id="KQ964493">
    <property type="protein sequence ID" value="KXN70755.1"/>
    <property type="molecule type" value="Genomic_DNA"/>
</dbReference>
<name>A0A137P6Y3_CONC2</name>
<dbReference type="AlphaFoldDB" id="A0A137P6Y3"/>
<dbReference type="PANTHER" id="PTHR44942:SF4">
    <property type="entry name" value="METHYLTRANSFERASE TYPE 11 DOMAIN-CONTAINING PROTEIN"/>
    <property type="match status" value="1"/>
</dbReference>
<dbReference type="Gene3D" id="3.40.50.150">
    <property type="entry name" value="Vaccinia Virus protein VP39"/>
    <property type="match status" value="1"/>
</dbReference>
<keyword evidence="2 5" id="KW-0489">Methyltransferase</keyword>
<proteinExistence type="inferred from homology"/>
<evidence type="ECO:0000259" key="4">
    <source>
        <dbReference type="Pfam" id="PF08241"/>
    </source>
</evidence>
<dbReference type="InterPro" id="IPR013216">
    <property type="entry name" value="Methyltransf_11"/>
</dbReference>
<dbReference type="GO" id="GO:0032259">
    <property type="term" value="P:methylation"/>
    <property type="evidence" value="ECO:0007669"/>
    <property type="project" value="UniProtKB-KW"/>
</dbReference>
<dbReference type="InterPro" id="IPR029063">
    <property type="entry name" value="SAM-dependent_MTases_sf"/>
</dbReference>
<feature type="non-terminal residue" evidence="5">
    <location>
        <position position="1"/>
    </location>
</feature>
<comment type="similarity">
    <text evidence="1">Belongs to the methyltransferase superfamily.</text>
</comment>
<dbReference type="GO" id="GO:0008757">
    <property type="term" value="F:S-adenosylmethionine-dependent methyltransferase activity"/>
    <property type="evidence" value="ECO:0007669"/>
    <property type="project" value="InterPro"/>
</dbReference>
<dbReference type="PANTHER" id="PTHR44942">
    <property type="entry name" value="METHYLTRANSF_11 DOMAIN-CONTAINING PROTEIN"/>
    <property type="match status" value="1"/>
</dbReference>
<dbReference type="CDD" id="cd02440">
    <property type="entry name" value="AdoMet_MTases"/>
    <property type="match status" value="1"/>
</dbReference>
<dbReference type="Proteomes" id="UP000070444">
    <property type="component" value="Unassembled WGS sequence"/>
</dbReference>
<dbReference type="STRING" id="796925.A0A137P6Y3"/>
<dbReference type="OrthoDB" id="10027013at2759"/>
<keyword evidence="6" id="KW-1185">Reference proteome</keyword>
<keyword evidence="3 5" id="KW-0808">Transferase</keyword>
<evidence type="ECO:0000313" key="5">
    <source>
        <dbReference type="EMBL" id="KXN70755.1"/>
    </source>
</evidence>
<accession>A0A137P6Y3</accession>
<evidence type="ECO:0000256" key="3">
    <source>
        <dbReference type="ARBA" id="ARBA00022679"/>
    </source>
</evidence>
<dbReference type="OMA" id="GPYWPAE"/>
<feature type="domain" description="Methyltransferase type 11" evidence="4">
    <location>
        <begin position="26"/>
        <end position="113"/>
    </location>
</feature>
<evidence type="ECO:0000313" key="6">
    <source>
        <dbReference type="Proteomes" id="UP000070444"/>
    </source>
</evidence>
<evidence type="ECO:0000256" key="1">
    <source>
        <dbReference type="ARBA" id="ARBA00008361"/>
    </source>
</evidence>